<proteinExistence type="predicted"/>
<dbReference type="Proteomes" id="UP000317494">
    <property type="component" value="Unassembled WGS sequence"/>
</dbReference>
<comment type="caution">
    <text evidence="1">The sequence shown here is derived from an EMBL/GenBank/DDBJ whole genome shotgun (WGS) entry which is preliminary data.</text>
</comment>
<dbReference type="VEuPathDB" id="FungiDB:SeMB42_g06439"/>
<dbReference type="EMBL" id="QEAN01000364">
    <property type="protein sequence ID" value="TPX39146.1"/>
    <property type="molecule type" value="Genomic_DNA"/>
</dbReference>
<protein>
    <submittedName>
        <fullName evidence="1">Uncharacterized protein</fullName>
    </submittedName>
</protein>
<evidence type="ECO:0000313" key="1">
    <source>
        <dbReference type="EMBL" id="TPX39146.1"/>
    </source>
</evidence>
<keyword evidence="2" id="KW-1185">Reference proteome</keyword>
<evidence type="ECO:0000313" key="2">
    <source>
        <dbReference type="Proteomes" id="UP000317494"/>
    </source>
</evidence>
<reference evidence="1 2" key="1">
    <citation type="journal article" date="2019" name="Sci. Rep.">
        <title>Comparative genomics of chytrid fungi reveal insights into the obligate biotrophic and pathogenic lifestyle of Synchytrium endobioticum.</title>
        <authorList>
            <person name="van de Vossenberg B.T.L.H."/>
            <person name="Warris S."/>
            <person name="Nguyen H.D.T."/>
            <person name="van Gent-Pelzer M.P.E."/>
            <person name="Joly D.L."/>
            <person name="van de Geest H.C."/>
            <person name="Bonants P.J.M."/>
            <person name="Smith D.S."/>
            <person name="Levesque C.A."/>
            <person name="van der Lee T.A.J."/>
        </authorList>
    </citation>
    <scope>NUCLEOTIDE SEQUENCE [LARGE SCALE GENOMIC DNA]</scope>
    <source>
        <strain evidence="1 2">MB42</strain>
    </source>
</reference>
<dbReference type="AlphaFoldDB" id="A0A507CKZ3"/>
<gene>
    <name evidence="1" type="ORF">SeMB42_g06439</name>
</gene>
<accession>A0A507CKZ3</accession>
<organism evidence="1 2">
    <name type="scientific">Synchytrium endobioticum</name>
    <dbReference type="NCBI Taxonomy" id="286115"/>
    <lineage>
        <taxon>Eukaryota</taxon>
        <taxon>Fungi</taxon>
        <taxon>Fungi incertae sedis</taxon>
        <taxon>Chytridiomycota</taxon>
        <taxon>Chytridiomycota incertae sedis</taxon>
        <taxon>Chytridiomycetes</taxon>
        <taxon>Synchytriales</taxon>
        <taxon>Synchytriaceae</taxon>
        <taxon>Synchytrium</taxon>
    </lineage>
</organism>
<sequence length="75" mass="8597">MVTYLYYQEIMIGYKTGADEERSDNFSLGFLENISFHFSFNAREATIQGISLRKRNPTVLLRVGFLTALGLKDDI</sequence>
<name>A0A507CKZ3_9FUNG</name>